<dbReference type="GO" id="GO:0016020">
    <property type="term" value="C:membrane"/>
    <property type="evidence" value="ECO:0007669"/>
    <property type="project" value="UniProtKB-SubCell"/>
</dbReference>
<keyword evidence="8" id="KW-0407">Ion channel</keyword>
<evidence type="ECO:0000256" key="5">
    <source>
        <dbReference type="ARBA" id="ARBA00022989"/>
    </source>
</evidence>
<evidence type="ECO:0000256" key="2">
    <source>
        <dbReference type="ARBA" id="ARBA00007079"/>
    </source>
</evidence>
<evidence type="ECO:0000256" key="1">
    <source>
        <dbReference type="ARBA" id="ARBA00004141"/>
    </source>
</evidence>
<comment type="caution">
    <text evidence="10">The sequence shown here is derived from an EMBL/GenBank/DDBJ whole genome shotgun (WGS) entry which is preliminary data.</text>
</comment>
<dbReference type="Pfam" id="PF11744">
    <property type="entry name" value="ALMT"/>
    <property type="match status" value="1"/>
</dbReference>
<feature type="transmembrane region" description="Helical" evidence="9">
    <location>
        <begin position="102"/>
        <end position="122"/>
    </location>
</feature>
<comment type="similarity">
    <text evidence="2">Belongs to the aromatic acid exporter (TC 2.A.85) family.</text>
</comment>
<evidence type="ECO:0000313" key="11">
    <source>
        <dbReference type="Proteomes" id="UP000015453"/>
    </source>
</evidence>
<comment type="subcellular location">
    <subcellularLocation>
        <location evidence="1">Membrane</location>
        <topology evidence="1">Multi-pass membrane protein</topology>
    </subcellularLocation>
</comment>
<dbReference type="PANTHER" id="PTHR31086">
    <property type="entry name" value="ALUMINUM-ACTIVATED MALATE TRANSPORTER 10"/>
    <property type="match status" value="1"/>
</dbReference>
<evidence type="ECO:0000256" key="8">
    <source>
        <dbReference type="ARBA" id="ARBA00023303"/>
    </source>
</evidence>
<keyword evidence="4 9" id="KW-0812">Transmembrane</keyword>
<keyword evidence="3" id="KW-0813">Transport</keyword>
<feature type="transmembrane region" description="Helical" evidence="9">
    <location>
        <begin position="128"/>
        <end position="148"/>
    </location>
</feature>
<feature type="non-terminal residue" evidence="10">
    <location>
        <position position="309"/>
    </location>
</feature>
<keyword evidence="5 9" id="KW-1133">Transmembrane helix</keyword>
<evidence type="ECO:0000313" key="10">
    <source>
        <dbReference type="EMBL" id="EPS66034.1"/>
    </source>
</evidence>
<feature type="transmembrane region" description="Helical" evidence="9">
    <location>
        <begin position="19"/>
        <end position="37"/>
    </location>
</feature>
<sequence>IFPFVSGARKMAREEPKKLFHCFRVGMALCLVSLFYYMNPLYEGFGQNVMWAVLTVVAVFEYSVGATVCKCLNRAVGTVSAGALAAGVHSATVMLKGKYAKLVFLQLSLFLLVSGATFWRFAPPVKAQFDHGVVIFMATFTLVSVSGYRTDSLDLVQDRTITIGIGVSMCIVMSMVFWPAWAGNELHNLIKANMEILSRSLDGTSIAGCFNKDSGDLNGKTRAEYDNLLDSKATEESLANFARWEPVNRNFCSVHPWKEYLKLGDSIRSCARIVDALDSVVNSETWAPNFMKDQFSKICVKLASNTSSI</sequence>
<protein>
    <recommendedName>
        <fullName evidence="12">Aluminum-activated malate transporter</fullName>
    </recommendedName>
</protein>
<feature type="non-terminal residue" evidence="10">
    <location>
        <position position="1"/>
    </location>
</feature>
<evidence type="ECO:0000256" key="9">
    <source>
        <dbReference type="SAM" id="Phobius"/>
    </source>
</evidence>
<keyword evidence="7 9" id="KW-0472">Membrane</keyword>
<evidence type="ECO:0008006" key="12">
    <source>
        <dbReference type="Google" id="ProtNLM"/>
    </source>
</evidence>
<reference evidence="10 11" key="1">
    <citation type="journal article" date="2013" name="BMC Genomics">
        <title>The miniature genome of a carnivorous plant Genlisea aurea contains a low number of genes and short non-coding sequences.</title>
        <authorList>
            <person name="Leushkin E.V."/>
            <person name="Sutormin R.A."/>
            <person name="Nabieva E.R."/>
            <person name="Penin A.A."/>
            <person name="Kondrashov A.S."/>
            <person name="Logacheva M.D."/>
        </authorList>
    </citation>
    <scope>NUCLEOTIDE SEQUENCE [LARGE SCALE GENOMIC DNA]</scope>
</reference>
<evidence type="ECO:0000256" key="7">
    <source>
        <dbReference type="ARBA" id="ARBA00023136"/>
    </source>
</evidence>
<dbReference type="AlphaFoldDB" id="S8CGG3"/>
<evidence type="ECO:0000256" key="3">
    <source>
        <dbReference type="ARBA" id="ARBA00022448"/>
    </source>
</evidence>
<keyword evidence="6" id="KW-0406">Ion transport</keyword>
<dbReference type="OrthoDB" id="68611at2759"/>
<dbReference type="InterPro" id="IPR020966">
    <property type="entry name" value="ALMT"/>
</dbReference>
<feature type="transmembrane region" description="Helical" evidence="9">
    <location>
        <begin position="160"/>
        <end position="181"/>
    </location>
</feature>
<feature type="transmembrane region" description="Helical" evidence="9">
    <location>
        <begin position="49"/>
        <end position="69"/>
    </location>
</feature>
<proteinExistence type="inferred from homology"/>
<dbReference type="EMBL" id="AUSU01003903">
    <property type="protein sequence ID" value="EPS66034.1"/>
    <property type="molecule type" value="Genomic_DNA"/>
</dbReference>
<gene>
    <name evidence="10" type="ORF">M569_08747</name>
</gene>
<dbReference type="Proteomes" id="UP000015453">
    <property type="component" value="Unassembled WGS sequence"/>
</dbReference>
<keyword evidence="11" id="KW-1185">Reference proteome</keyword>
<dbReference type="GO" id="GO:0015743">
    <property type="term" value="P:malate transport"/>
    <property type="evidence" value="ECO:0007669"/>
    <property type="project" value="InterPro"/>
</dbReference>
<organism evidence="10 11">
    <name type="scientific">Genlisea aurea</name>
    <dbReference type="NCBI Taxonomy" id="192259"/>
    <lineage>
        <taxon>Eukaryota</taxon>
        <taxon>Viridiplantae</taxon>
        <taxon>Streptophyta</taxon>
        <taxon>Embryophyta</taxon>
        <taxon>Tracheophyta</taxon>
        <taxon>Spermatophyta</taxon>
        <taxon>Magnoliopsida</taxon>
        <taxon>eudicotyledons</taxon>
        <taxon>Gunneridae</taxon>
        <taxon>Pentapetalae</taxon>
        <taxon>asterids</taxon>
        <taxon>lamiids</taxon>
        <taxon>Lamiales</taxon>
        <taxon>Lentibulariaceae</taxon>
        <taxon>Genlisea</taxon>
    </lineage>
</organism>
<dbReference type="GO" id="GO:0034220">
    <property type="term" value="P:monoatomic ion transmembrane transport"/>
    <property type="evidence" value="ECO:0007669"/>
    <property type="project" value="UniProtKB-KW"/>
</dbReference>
<evidence type="ECO:0000256" key="4">
    <source>
        <dbReference type="ARBA" id="ARBA00022692"/>
    </source>
</evidence>
<accession>S8CGG3</accession>
<name>S8CGG3_9LAMI</name>
<evidence type="ECO:0000256" key="6">
    <source>
        <dbReference type="ARBA" id="ARBA00023065"/>
    </source>
</evidence>